<dbReference type="VEuPathDB" id="FungiDB:CCM_00667"/>
<dbReference type="VEuPathDB" id="FungiDB:A9K55_001472"/>
<evidence type="ECO:0000313" key="3">
    <source>
        <dbReference type="Proteomes" id="UP000323067"/>
    </source>
</evidence>
<dbReference type="InterPro" id="IPR029061">
    <property type="entry name" value="THDP-binding"/>
</dbReference>
<dbReference type="Proteomes" id="UP000323067">
    <property type="component" value="Chromosome iii"/>
</dbReference>
<name>A0A2H4SRF8_CORMI</name>
<dbReference type="AlphaFoldDB" id="A0A2H4SRF8"/>
<evidence type="ECO:0000259" key="1">
    <source>
        <dbReference type="Pfam" id="PF00456"/>
    </source>
</evidence>
<dbReference type="Pfam" id="PF00456">
    <property type="entry name" value="Transketolase_N"/>
    <property type="match status" value="1"/>
</dbReference>
<organism evidence="2 3">
    <name type="scientific">Cordyceps militaris</name>
    <name type="common">Caterpillar fungus</name>
    <name type="synonym">Clavaria militaris</name>
    <dbReference type="NCBI Taxonomy" id="73501"/>
    <lineage>
        <taxon>Eukaryota</taxon>
        <taxon>Fungi</taxon>
        <taxon>Dikarya</taxon>
        <taxon>Ascomycota</taxon>
        <taxon>Pezizomycotina</taxon>
        <taxon>Sordariomycetes</taxon>
        <taxon>Hypocreomycetidae</taxon>
        <taxon>Hypocreales</taxon>
        <taxon>Cordycipitaceae</taxon>
        <taxon>Cordyceps</taxon>
    </lineage>
</organism>
<feature type="domain" description="Transketolase N-terminal" evidence="1">
    <location>
        <begin position="148"/>
        <end position="203"/>
    </location>
</feature>
<sequence>MLREEWWGESNVTHCLSSDVGVAVVQAMKKQRHLRAHRPGQPCERLRYRKSRTKIKDTPELVRYLVVLFSWAAGETEAPVATFPQDYQESLGQLTTASRSVAVMSPSAVSQQPQGTQVVATYKKYDGPKVPLVLNQFRFLIADLCQKSVMGMAAMGIARWRYVLKYSLNNPKYLKGNRFVLSNGHTCQFKDTFLAGYNDMTLSR</sequence>
<reference evidence="2 3" key="1">
    <citation type="journal article" date="2017" name="BMC Genomics">
        <title>Chromosome level assembly and secondary metabolite potential of the parasitic fungus Cordyceps militaris.</title>
        <authorList>
            <person name="Kramer G.J."/>
            <person name="Nodwell J.R."/>
        </authorList>
    </citation>
    <scope>NUCLEOTIDE SEQUENCE [LARGE SCALE GENOMIC DNA]</scope>
    <source>
        <strain evidence="2 3">ATCC 34164</strain>
    </source>
</reference>
<dbReference type="InterPro" id="IPR005474">
    <property type="entry name" value="Transketolase_N"/>
</dbReference>
<accession>A0A2H4SRF8</accession>
<dbReference type="EMBL" id="CP023326">
    <property type="protein sequence ID" value="ATY65689.1"/>
    <property type="molecule type" value="Genomic_DNA"/>
</dbReference>
<dbReference type="Gene3D" id="3.40.50.970">
    <property type="match status" value="1"/>
</dbReference>
<dbReference type="SUPFAM" id="SSF52518">
    <property type="entry name" value="Thiamin diphosphate-binding fold (THDP-binding)"/>
    <property type="match status" value="1"/>
</dbReference>
<evidence type="ECO:0000313" key="2">
    <source>
        <dbReference type="EMBL" id="ATY65689.1"/>
    </source>
</evidence>
<gene>
    <name evidence="2" type="ORF">A9K55_001472</name>
</gene>
<proteinExistence type="predicted"/>
<protein>
    <submittedName>
        <fullName evidence="2">Bacterial-like transketolase</fullName>
    </submittedName>
</protein>